<dbReference type="EMBL" id="PP836962">
    <property type="protein sequence ID" value="XCD09770.1"/>
    <property type="molecule type" value="Genomic_DNA"/>
</dbReference>
<protein>
    <submittedName>
        <fullName evidence="1">Uncharacterized protein</fullName>
    </submittedName>
</protein>
<organism evidence="1">
    <name type="scientific">Klebsiella phage vB_Kp_H01</name>
    <dbReference type="NCBI Taxonomy" id="3161140"/>
    <lineage>
        <taxon>Viruses</taxon>
        <taxon>Duplodnaviria</taxon>
        <taxon>Heunggongvirae</taxon>
        <taxon>Uroviricota</taxon>
        <taxon>Caudoviricetes</taxon>
    </lineage>
</organism>
<proteinExistence type="predicted"/>
<reference evidence="1" key="1">
    <citation type="submission" date="2024-05" db="EMBL/GenBank/DDBJ databases">
        <authorList>
            <person name="Jiang H.L."/>
        </authorList>
    </citation>
    <scope>NUCLEOTIDE SEQUENCE</scope>
</reference>
<accession>A0AAU8BCP6</accession>
<name>A0AAU8BCP6_9CAUD</name>
<evidence type="ECO:0000313" key="1">
    <source>
        <dbReference type="EMBL" id="XCD09770.1"/>
    </source>
</evidence>
<sequence length="44" mass="5333">MRYLILYMGNETYALKDEWENQFVFKGTYNECYEHMKGRSNGDS</sequence>
<gene>
    <name evidence="1" type="ORF">vBKpH01_8</name>
</gene>